<name>A0ABT3NZL9_9PROT</name>
<dbReference type="PROSITE" id="PS51257">
    <property type="entry name" value="PROKAR_LIPOPROTEIN"/>
    <property type="match status" value="1"/>
</dbReference>
<evidence type="ECO:0000256" key="1">
    <source>
        <dbReference type="SAM" id="SignalP"/>
    </source>
</evidence>
<evidence type="ECO:0000313" key="2">
    <source>
        <dbReference type="EMBL" id="MCW8087545.1"/>
    </source>
</evidence>
<feature type="signal peptide" evidence="1">
    <location>
        <begin position="1"/>
        <end position="15"/>
    </location>
</feature>
<reference evidence="2 3" key="1">
    <citation type="submission" date="2022-10" db="EMBL/GenBank/DDBJ databases">
        <title>Roseococcus glaciei nov., sp. nov., isolated from glacier.</title>
        <authorList>
            <person name="Liu Q."/>
            <person name="Xin Y.-H."/>
        </authorList>
    </citation>
    <scope>NUCLEOTIDE SEQUENCE [LARGE SCALE GENOMIC DNA]</scope>
    <source>
        <strain evidence="2 3">MDT2-1-1</strain>
    </source>
</reference>
<sequence>MKLAAFALFAATALAGCATSPLPAPTQPHQLQAVQADWRERLAEMERRFPLEQSGTEASDALWQWSLLRPITMRG</sequence>
<evidence type="ECO:0000313" key="3">
    <source>
        <dbReference type="Proteomes" id="UP001526430"/>
    </source>
</evidence>
<dbReference type="RefSeq" id="WP_301591754.1">
    <property type="nucleotide sequence ID" value="NZ_JAPFQI010000018.1"/>
</dbReference>
<proteinExistence type="predicted"/>
<protein>
    <submittedName>
        <fullName evidence="2">Uncharacterized protein</fullName>
    </submittedName>
</protein>
<keyword evidence="3" id="KW-1185">Reference proteome</keyword>
<gene>
    <name evidence="2" type="ORF">OF850_18120</name>
</gene>
<keyword evidence="1" id="KW-0732">Signal</keyword>
<accession>A0ABT3NZL9</accession>
<comment type="caution">
    <text evidence="2">The sequence shown here is derived from an EMBL/GenBank/DDBJ whole genome shotgun (WGS) entry which is preliminary data.</text>
</comment>
<dbReference type="EMBL" id="JAPFQI010000018">
    <property type="protein sequence ID" value="MCW8087545.1"/>
    <property type="molecule type" value="Genomic_DNA"/>
</dbReference>
<organism evidence="2 3">
    <name type="scientific">Sabulicella glaciei</name>
    <dbReference type="NCBI Taxonomy" id="2984948"/>
    <lineage>
        <taxon>Bacteria</taxon>
        <taxon>Pseudomonadati</taxon>
        <taxon>Pseudomonadota</taxon>
        <taxon>Alphaproteobacteria</taxon>
        <taxon>Acetobacterales</taxon>
        <taxon>Acetobacteraceae</taxon>
        <taxon>Sabulicella</taxon>
    </lineage>
</organism>
<dbReference type="Proteomes" id="UP001526430">
    <property type="component" value="Unassembled WGS sequence"/>
</dbReference>
<feature type="chain" id="PRO_5045839725" evidence="1">
    <location>
        <begin position="16"/>
        <end position="75"/>
    </location>
</feature>